<dbReference type="Gene3D" id="3.30.200.20">
    <property type="entry name" value="Phosphorylase Kinase, domain 1"/>
    <property type="match status" value="1"/>
</dbReference>
<dbReference type="Pfam" id="PF02958">
    <property type="entry name" value="EcKL"/>
    <property type="match status" value="1"/>
</dbReference>
<dbReference type="PANTHER" id="PTHR39179">
    <property type="entry name" value="SPORE COAT PROTEIN I"/>
    <property type="match status" value="1"/>
</dbReference>
<dbReference type="PANTHER" id="PTHR39179:SF3">
    <property type="entry name" value="COTS-RELATED PROTEIN"/>
    <property type="match status" value="1"/>
</dbReference>
<dbReference type="InterPro" id="IPR011009">
    <property type="entry name" value="Kinase-like_dom_sf"/>
</dbReference>
<dbReference type="RefSeq" id="WP_377927149.1">
    <property type="nucleotide sequence ID" value="NZ_JBHUEM010000004.1"/>
</dbReference>
<evidence type="ECO:0000313" key="2">
    <source>
        <dbReference type="Proteomes" id="UP001597214"/>
    </source>
</evidence>
<dbReference type="Proteomes" id="UP001597214">
    <property type="component" value="Unassembled WGS sequence"/>
</dbReference>
<keyword evidence="1" id="KW-0167">Capsid protein</keyword>
<dbReference type="Gene3D" id="3.90.1200.10">
    <property type="match status" value="1"/>
</dbReference>
<accession>A0ABW4LLM5</accession>
<dbReference type="InterPro" id="IPR014253">
    <property type="entry name" value="Spore_coat_YsxE"/>
</dbReference>
<gene>
    <name evidence="1" type="primary">ysxE</name>
    <name evidence="1" type="ORF">ACFSCX_05490</name>
</gene>
<dbReference type="NCBIfam" id="TIGR02904">
    <property type="entry name" value="spore_ysxE"/>
    <property type="match status" value="1"/>
</dbReference>
<protein>
    <submittedName>
        <fullName evidence="1">Spore coat protein YsxE</fullName>
    </submittedName>
</protein>
<dbReference type="InterPro" id="IPR047175">
    <property type="entry name" value="CotS-like"/>
</dbReference>
<comment type="caution">
    <text evidence="1">The sequence shown here is derived from an EMBL/GenBank/DDBJ whole genome shotgun (WGS) entry which is preliminary data.</text>
</comment>
<sequence>MTTELLQQYQPLLREYGIEPQFIEDLGRVKKIHSTDGILALKQAKLPYNEIAHYERKLQFLQYKSYGYSVPVYRTKTGSFFVFDNHYSAYYLMPWLDSYNDEEERNDHAFQLFKQLGELHANSLKEERLKDGEVDELVDWIKDHWQKRRDELELFIEKCEENTYMSPFQLYYCTYFQEMMRAQEFALRKLDDWKEMMDEKKKYRTVFIHGQPSFHHFLYNVEGQGLFVNFERSGYSSPIHDLLYFFYRSCKTYPLHTDDRFQWFQTYRSHFPLQEDEVTLFMAYLAYPENMYRVVKEYQSKSSKSELKSLQLLQRSYWQMKNIEYFLTNIVVFEEEKKKKEQQESQES</sequence>
<name>A0ABW4LLM5_9BACI</name>
<organism evidence="1 2">
    <name type="scientific">Bacillus salitolerans</name>
    <dbReference type="NCBI Taxonomy" id="1437434"/>
    <lineage>
        <taxon>Bacteria</taxon>
        <taxon>Bacillati</taxon>
        <taxon>Bacillota</taxon>
        <taxon>Bacilli</taxon>
        <taxon>Bacillales</taxon>
        <taxon>Bacillaceae</taxon>
        <taxon>Bacillus</taxon>
    </lineage>
</organism>
<dbReference type="EMBL" id="JBHUEM010000004">
    <property type="protein sequence ID" value="MFD1736012.1"/>
    <property type="molecule type" value="Genomic_DNA"/>
</dbReference>
<reference evidence="2" key="1">
    <citation type="journal article" date="2019" name="Int. J. Syst. Evol. Microbiol.">
        <title>The Global Catalogue of Microorganisms (GCM) 10K type strain sequencing project: providing services to taxonomists for standard genome sequencing and annotation.</title>
        <authorList>
            <consortium name="The Broad Institute Genomics Platform"/>
            <consortium name="The Broad Institute Genome Sequencing Center for Infectious Disease"/>
            <person name="Wu L."/>
            <person name="Ma J."/>
        </authorList>
    </citation>
    <scope>NUCLEOTIDE SEQUENCE [LARGE SCALE GENOMIC DNA]</scope>
    <source>
        <strain evidence="2">CCUG 49339</strain>
    </source>
</reference>
<dbReference type="InterPro" id="IPR004119">
    <property type="entry name" value="EcKL"/>
</dbReference>
<proteinExistence type="predicted"/>
<dbReference type="SUPFAM" id="SSF56112">
    <property type="entry name" value="Protein kinase-like (PK-like)"/>
    <property type="match status" value="1"/>
</dbReference>
<evidence type="ECO:0000313" key="1">
    <source>
        <dbReference type="EMBL" id="MFD1736012.1"/>
    </source>
</evidence>
<keyword evidence="1" id="KW-0946">Virion</keyword>
<keyword evidence="2" id="KW-1185">Reference proteome</keyword>